<dbReference type="PROSITE" id="PS50043">
    <property type="entry name" value="HTH_LUXR_2"/>
    <property type="match status" value="1"/>
</dbReference>
<gene>
    <name evidence="5" type="ORF">N8M53_01465</name>
</gene>
<dbReference type="SUPFAM" id="SSF46894">
    <property type="entry name" value="C-terminal effector domain of the bipartite response regulators"/>
    <property type="match status" value="1"/>
</dbReference>
<proteinExistence type="predicted"/>
<dbReference type="EMBL" id="CP114588">
    <property type="protein sequence ID" value="WBA08922.1"/>
    <property type="molecule type" value="Genomic_DNA"/>
</dbReference>
<dbReference type="InterPro" id="IPR049151">
    <property type="entry name" value="CsgD-like_REC"/>
</dbReference>
<evidence type="ECO:0000256" key="1">
    <source>
        <dbReference type="ARBA" id="ARBA00023015"/>
    </source>
</evidence>
<dbReference type="Pfam" id="PF00196">
    <property type="entry name" value="GerE"/>
    <property type="match status" value="1"/>
</dbReference>
<evidence type="ECO:0000313" key="6">
    <source>
        <dbReference type="Proteomes" id="UP001164748"/>
    </source>
</evidence>
<organism evidence="5 6">
    <name type="scientific">Salinivibrio kushneri</name>
    <dbReference type="NCBI Taxonomy" id="1908198"/>
    <lineage>
        <taxon>Bacteria</taxon>
        <taxon>Pseudomonadati</taxon>
        <taxon>Pseudomonadota</taxon>
        <taxon>Gammaproteobacteria</taxon>
        <taxon>Vibrionales</taxon>
        <taxon>Vibrionaceae</taxon>
        <taxon>Salinivibrio</taxon>
    </lineage>
</organism>
<dbReference type="Gene3D" id="1.10.10.10">
    <property type="entry name" value="Winged helix-like DNA-binding domain superfamily/Winged helix DNA-binding domain"/>
    <property type="match status" value="1"/>
</dbReference>
<dbReference type="Gene3D" id="3.40.50.2300">
    <property type="match status" value="1"/>
</dbReference>
<evidence type="ECO:0000256" key="3">
    <source>
        <dbReference type="ARBA" id="ARBA00023163"/>
    </source>
</evidence>
<feature type="domain" description="HTH luxR-type" evidence="4">
    <location>
        <begin position="151"/>
        <end position="216"/>
    </location>
</feature>
<sequence length="235" mass="26509">MNQAETTSDSYTLLLISQPSMSVSALMTCLEKEIHSEVELVTPDAITDKLTARPGLVLVDLNAFDDIATEQLKQSLIPFADQHVFALLNAHDLSAKELASWPFIKGVFKKEDEIRHLCYGIEKMFSGEYWLPRHKMAALIHYYQQHHQQAIDEQAIVLTNREQQILRHLVTGASNQDIASALDVSEHTVKSHLYNVFKKINVKNRVQAVFWAKNNLSLIGSTGLEGYPGADDDHR</sequence>
<reference evidence="5" key="1">
    <citation type="submission" date="2022-09" db="EMBL/GenBank/DDBJ databases">
        <authorList>
            <person name="Li Z.-J."/>
        </authorList>
    </citation>
    <scope>NUCLEOTIDE SEQUENCE</scope>
    <source>
        <strain evidence="5">TGB11</strain>
    </source>
</reference>
<dbReference type="InterPro" id="IPR036388">
    <property type="entry name" value="WH-like_DNA-bd_sf"/>
</dbReference>
<keyword evidence="2" id="KW-0238">DNA-binding</keyword>
<name>A0AA47KLR8_9GAMM</name>
<dbReference type="InterPro" id="IPR016032">
    <property type="entry name" value="Sig_transdc_resp-reg_C-effctor"/>
</dbReference>
<dbReference type="FunFam" id="1.10.10.10:FF:000153">
    <property type="entry name" value="LuxR family transcriptional regulator"/>
    <property type="match status" value="1"/>
</dbReference>
<evidence type="ECO:0000259" key="4">
    <source>
        <dbReference type="PROSITE" id="PS50043"/>
    </source>
</evidence>
<dbReference type="PRINTS" id="PR00038">
    <property type="entry name" value="HTHLUXR"/>
</dbReference>
<dbReference type="AlphaFoldDB" id="A0AA47KLR8"/>
<dbReference type="PANTHER" id="PTHR44688">
    <property type="entry name" value="DNA-BINDING TRANSCRIPTIONAL ACTIVATOR DEVR_DOSR"/>
    <property type="match status" value="1"/>
</dbReference>
<dbReference type="CDD" id="cd06170">
    <property type="entry name" value="LuxR_C_like"/>
    <property type="match status" value="1"/>
</dbReference>
<dbReference type="PROSITE" id="PS00622">
    <property type="entry name" value="HTH_LUXR_1"/>
    <property type="match status" value="1"/>
</dbReference>
<keyword evidence="3" id="KW-0804">Transcription</keyword>
<accession>A0AA47KLR8</accession>
<dbReference type="GO" id="GO:0003677">
    <property type="term" value="F:DNA binding"/>
    <property type="evidence" value="ECO:0007669"/>
    <property type="project" value="UniProtKB-KW"/>
</dbReference>
<dbReference type="Pfam" id="PF21155">
    <property type="entry name" value="VpsT-like_REC"/>
    <property type="match status" value="1"/>
</dbReference>
<dbReference type="SMART" id="SM00421">
    <property type="entry name" value="HTH_LUXR"/>
    <property type="match status" value="1"/>
</dbReference>
<dbReference type="GO" id="GO:0006355">
    <property type="term" value="P:regulation of DNA-templated transcription"/>
    <property type="evidence" value="ECO:0007669"/>
    <property type="project" value="InterPro"/>
</dbReference>
<keyword evidence="1" id="KW-0805">Transcription regulation</keyword>
<dbReference type="PANTHER" id="PTHR44688:SF16">
    <property type="entry name" value="DNA-BINDING TRANSCRIPTIONAL ACTIVATOR DEVR_DOSR"/>
    <property type="match status" value="1"/>
</dbReference>
<dbReference type="RefSeq" id="WP_269579219.1">
    <property type="nucleotide sequence ID" value="NZ_CP114588.1"/>
</dbReference>
<dbReference type="InterPro" id="IPR000792">
    <property type="entry name" value="Tscrpt_reg_LuxR_C"/>
</dbReference>
<protein>
    <submittedName>
        <fullName evidence="5">LuxR C-terminal-related transcriptional regulator</fullName>
    </submittedName>
</protein>
<evidence type="ECO:0000256" key="2">
    <source>
        <dbReference type="ARBA" id="ARBA00023125"/>
    </source>
</evidence>
<dbReference type="Proteomes" id="UP001164748">
    <property type="component" value="Chromosome"/>
</dbReference>
<evidence type="ECO:0000313" key="5">
    <source>
        <dbReference type="EMBL" id="WBA08922.1"/>
    </source>
</evidence>